<dbReference type="OrthoDB" id="3933435at2759"/>
<name>A0A9P4LXV9_9PEZI</name>
<evidence type="ECO:0000313" key="2">
    <source>
        <dbReference type="EMBL" id="KAF2086491.1"/>
    </source>
</evidence>
<dbReference type="EMBL" id="ML978724">
    <property type="protein sequence ID" value="KAF2086491.1"/>
    <property type="molecule type" value="Genomic_DNA"/>
</dbReference>
<comment type="caution">
    <text evidence="2">The sequence shown here is derived from an EMBL/GenBank/DDBJ whole genome shotgun (WGS) entry which is preliminary data.</text>
</comment>
<evidence type="ECO:0000256" key="1">
    <source>
        <dbReference type="SAM" id="MobiDB-lite"/>
    </source>
</evidence>
<reference evidence="2" key="1">
    <citation type="journal article" date="2020" name="Stud. Mycol.">
        <title>101 Dothideomycetes genomes: a test case for predicting lifestyles and emergence of pathogens.</title>
        <authorList>
            <person name="Haridas S."/>
            <person name="Albert R."/>
            <person name="Binder M."/>
            <person name="Bloem J."/>
            <person name="Labutti K."/>
            <person name="Salamov A."/>
            <person name="Andreopoulos B."/>
            <person name="Baker S."/>
            <person name="Barry K."/>
            <person name="Bills G."/>
            <person name="Bluhm B."/>
            <person name="Cannon C."/>
            <person name="Castanera R."/>
            <person name="Culley D."/>
            <person name="Daum C."/>
            <person name="Ezra D."/>
            <person name="Gonzalez J."/>
            <person name="Henrissat B."/>
            <person name="Kuo A."/>
            <person name="Liang C."/>
            <person name="Lipzen A."/>
            <person name="Lutzoni F."/>
            <person name="Magnuson J."/>
            <person name="Mondo S."/>
            <person name="Nolan M."/>
            <person name="Ohm R."/>
            <person name="Pangilinan J."/>
            <person name="Park H.-J."/>
            <person name="Ramirez L."/>
            <person name="Alfaro M."/>
            <person name="Sun H."/>
            <person name="Tritt A."/>
            <person name="Yoshinaga Y."/>
            <person name="Zwiers L.-H."/>
            <person name="Turgeon B."/>
            <person name="Goodwin S."/>
            <person name="Spatafora J."/>
            <person name="Crous P."/>
            <person name="Grigoriev I."/>
        </authorList>
    </citation>
    <scope>NUCLEOTIDE SEQUENCE</scope>
    <source>
        <strain evidence="2">CBS 121410</strain>
    </source>
</reference>
<accession>A0A9P4LXV9</accession>
<gene>
    <name evidence="2" type="ORF">K490DRAFT_66683</name>
</gene>
<sequence>MCKLHGYRYRCGHQNSHRLSRCRGSFFKQRRLGHGNVPACLSTPYLEVVSPSLCGPCQHDKFNKEWTNRIRLAENALNVALYQWEPTSWTKSGEPPPPDHKVGGGEAEVDRFRKELETINADYETKNWTIRHMFPTNFRPVYPRLKICAKKRGTSPLRNEVRPEDVVLASERKSRSSKRDELGTFQSFFRGRYSNTGPQIPDYGLGYGSDEEDDDGAPAADSG</sequence>
<keyword evidence="3" id="KW-1185">Reference proteome</keyword>
<dbReference type="AlphaFoldDB" id="A0A9P4LXV9"/>
<evidence type="ECO:0000313" key="3">
    <source>
        <dbReference type="Proteomes" id="UP000799776"/>
    </source>
</evidence>
<dbReference type="Proteomes" id="UP000799776">
    <property type="component" value="Unassembled WGS sequence"/>
</dbReference>
<proteinExistence type="predicted"/>
<feature type="region of interest" description="Disordered" evidence="1">
    <location>
        <begin position="186"/>
        <end position="223"/>
    </location>
</feature>
<protein>
    <submittedName>
        <fullName evidence="2">Uncharacterized protein</fullName>
    </submittedName>
</protein>
<organism evidence="2 3">
    <name type="scientific">Saccharata proteae CBS 121410</name>
    <dbReference type="NCBI Taxonomy" id="1314787"/>
    <lineage>
        <taxon>Eukaryota</taxon>
        <taxon>Fungi</taxon>
        <taxon>Dikarya</taxon>
        <taxon>Ascomycota</taxon>
        <taxon>Pezizomycotina</taxon>
        <taxon>Dothideomycetes</taxon>
        <taxon>Dothideomycetes incertae sedis</taxon>
        <taxon>Botryosphaeriales</taxon>
        <taxon>Saccharataceae</taxon>
        <taxon>Saccharata</taxon>
    </lineage>
</organism>